<name>A0A4D6MU21_VIGUN</name>
<evidence type="ECO:0000256" key="1">
    <source>
        <dbReference type="SAM" id="MobiDB-lite"/>
    </source>
</evidence>
<dbReference type="EMBL" id="CP039352">
    <property type="protein sequence ID" value="QCE03609.1"/>
    <property type="molecule type" value="Genomic_DNA"/>
</dbReference>
<protein>
    <submittedName>
        <fullName evidence="2">Auxin response factor</fullName>
    </submittedName>
</protein>
<sequence length="72" mass="8221">MYFEPTKHTKHSSTPNRRIHPYNHGSVRSCTKVDKKGIALGRSVDFTKFSAYDELVAESDELFEFEGELTSP</sequence>
<dbReference type="Proteomes" id="UP000501690">
    <property type="component" value="Linkage Group LG8"/>
</dbReference>
<keyword evidence="3" id="KW-1185">Reference proteome</keyword>
<dbReference type="AlphaFoldDB" id="A0A4D6MU21"/>
<feature type="region of interest" description="Disordered" evidence="1">
    <location>
        <begin position="1"/>
        <end position="26"/>
    </location>
</feature>
<evidence type="ECO:0000313" key="3">
    <source>
        <dbReference type="Proteomes" id="UP000501690"/>
    </source>
</evidence>
<dbReference type="Gene3D" id="3.10.20.90">
    <property type="entry name" value="Phosphatidylinositol 3-kinase Catalytic Subunit, Chain A, domain 1"/>
    <property type="match status" value="1"/>
</dbReference>
<proteinExistence type="predicted"/>
<evidence type="ECO:0000313" key="2">
    <source>
        <dbReference type="EMBL" id="QCE03609.1"/>
    </source>
</evidence>
<accession>A0A4D6MU21</accession>
<reference evidence="2 3" key="1">
    <citation type="submission" date="2019-04" db="EMBL/GenBank/DDBJ databases">
        <title>An improved genome assembly and genetic linkage map for asparagus bean, Vigna unguiculata ssp. sesquipedialis.</title>
        <authorList>
            <person name="Xia Q."/>
            <person name="Zhang R."/>
            <person name="Dong Y."/>
        </authorList>
    </citation>
    <scope>NUCLEOTIDE SEQUENCE [LARGE SCALE GENOMIC DNA]</scope>
    <source>
        <tissue evidence="2">Leaf</tissue>
    </source>
</reference>
<gene>
    <name evidence="2" type="ORF">DEO72_LG8g1634</name>
</gene>
<organism evidence="2 3">
    <name type="scientific">Vigna unguiculata</name>
    <name type="common">Cowpea</name>
    <dbReference type="NCBI Taxonomy" id="3917"/>
    <lineage>
        <taxon>Eukaryota</taxon>
        <taxon>Viridiplantae</taxon>
        <taxon>Streptophyta</taxon>
        <taxon>Embryophyta</taxon>
        <taxon>Tracheophyta</taxon>
        <taxon>Spermatophyta</taxon>
        <taxon>Magnoliopsida</taxon>
        <taxon>eudicotyledons</taxon>
        <taxon>Gunneridae</taxon>
        <taxon>Pentapetalae</taxon>
        <taxon>rosids</taxon>
        <taxon>fabids</taxon>
        <taxon>Fabales</taxon>
        <taxon>Fabaceae</taxon>
        <taxon>Papilionoideae</taxon>
        <taxon>50 kb inversion clade</taxon>
        <taxon>NPAAA clade</taxon>
        <taxon>indigoferoid/millettioid clade</taxon>
        <taxon>Phaseoleae</taxon>
        <taxon>Vigna</taxon>
    </lineage>
</organism>